<keyword evidence="1" id="KW-0175">Coiled coil</keyword>
<evidence type="ECO:0000256" key="2">
    <source>
        <dbReference type="SAM" id="MobiDB-lite"/>
    </source>
</evidence>
<feature type="coiled-coil region" evidence="1">
    <location>
        <begin position="130"/>
        <end position="185"/>
    </location>
</feature>
<feature type="compositionally biased region" description="Basic and acidic residues" evidence="2">
    <location>
        <begin position="410"/>
        <end position="426"/>
    </location>
</feature>
<keyword evidence="4" id="KW-1185">Reference proteome</keyword>
<name>A0ABP1PKF8_9HEXA</name>
<feature type="region of interest" description="Disordered" evidence="2">
    <location>
        <begin position="204"/>
        <end position="224"/>
    </location>
</feature>
<gene>
    <name evidence="3" type="ORF">ODALV1_LOCUS1023</name>
</gene>
<dbReference type="EMBL" id="CAXLJM020000004">
    <property type="protein sequence ID" value="CAL8069996.1"/>
    <property type="molecule type" value="Genomic_DNA"/>
</dbReference>
<feature type="coiled-coil region" evidence="1">
    <location>
        <begin position="1"/>
        <end position="96"/>
    </location>
</feature>
<proteinExistence type="predicted"/>
<accession>A0ABP1PKF8</accession>
<reference evidence="3 4" key="1">
    <citation type="submission" date="2024-08" db="EMBL/GenBank/DDBJ databases">
        <authorList>
            <person name="Cucini C."/>
            <person name="Frati F."/>
        </authorList>
    </citation>
    <scope>NUCLEOTIDE SEQUENCE [LARGE SCALE GENOMIC DNA]</scope>
</reference>
<evidence type="ECO:0000313" key="4">
    <source>
        <dbReference type="Proteomes" id="UP001642540"/>
    </source>
</evidence>
<organism evidence="3 4">
    <name type="scientific">Orchesella dallaii</name>
    <dbReference type="NCBI Taxonomy" id="48710"/>
    <lineage>
        <taxon>Eukaryota</taxon>
        <taxon>Metazoa</taxon>
        <taxon>Ecdysozoa</taxon>
        <taxon>Arthropoda</taxon>
        <taxon>Hexapoda</taxon>
        <taxon>Collembola</taxon>
        <taxon>Entomobryomorpha</taxon>
        <taxon>Entomobryoidea</taxon>
        <taxon>Orchesellidae</taxon>
        <taxon>Orchesellinae</taxon>
        <taxon>Orchesella</taxon>
    </lineage>
</organism>
<dbReference type="Proteomes" id="UP001642540">
    <property type="component" value="Unassembled WGS sequence"/>
</dbReference>
<feature type="compositionally biased region" description="Basic and acidic residues" evidence="2">
    <location>
        <begin position="382"/>
        <end position="401"/>
    </location>
</feature>
<evidence type="ECO:0000313" key="3">
    <source>
        <dbReference type="EMBL" id="CAL8069996.1"/>
    </source>
</evidence>
<evidence type="ECO:0000256" key="1">
    <source>
        <dbReference type="SAM" id="Coils"/>
    </source>
</evidence>
<protein>
    <submittedName>
        <fullName evidence="3">Uncharacterized protein</fullName>
    </submittedName>
</protein>
<feature type="region of interest" description="Disordered" evidence="2">
    <location>
        <begin position="382"/>
        <end position="426"/>
    </location>
</feature>
<sequence>MEQLKEENHKLLLKIENLKKSHATEVEFLKEELELKEKDVKSALQKVRDEAKAKENLKNEKISSLTEEMTIAREENETQGKEIEQLRTQVEILKRVKSGGAGTSNYSDYEGLKESQRTLRAQLCEKDELLTTQTEKIKRLTDQLDGFRNAIAALTEEVEGKDSIVKELQSRVKEIENTREEEHALMQNEVLALKEQIKNCGGGAVESNAREGGGSSRGNSLFSEVEERRVKVEQELTRLRSLVKKLTDENRELHLDLERGDTHSASINTQLELISKNENELAIEIKKHKSETLQLFDTYRDRFENLRSEYTKKLKQYKSGSSSTTPSELETLRTERDTLLMYKLSMERENNELKRELKYNKHLRMQTESNLKIARAKIEWHKKNPNEPERSEFKMDVKDIEPDVEVSEPTPKRLMQEEKSTECAQQ</sequence>
<comment type="caution">
    <text evidence="3">The sequence shown here is derived from an EMBL/GenBank/DDBJ whole genome shotgun (WGS) entry which is preliminary data.</text>
</comment>